<dbReference type="InterPro" id="IPR036097">
    <property type="entry name" value="HisK_dim/P_sf"/>
</dbReference>
<proteinExistence type="predicted"/>
<dbReference type="Gene3D" id="6.10.340.10">
    <property type="match status" value="1"/>
</dbReference>
<keyword evidence="3" id="KW-0597">Phosphoprotein</keyword>
<dbReference type="InterPro" id="IPR004358">
    <property type="entry name" value="Sig_transdc_His_kin-like_C"/>
</dbReference>
<evidence type="ECO:0000256" key="2">
    <source>
        <dbReference type="ARBA" id="ARBA00012438"/>
    </source>
</evidence>
<feature type="domain" description="Histidine kinase" evidence="7">
    <location>
        <begin position="270"/>
        <end position="486"/>
    </location>
</feature>
<keyword evidence="6" id="KW-0472">Membrane</keyword>
<dbReference type="RefSeq" id="WP_108605074.1">
    <property type="nucleotide sequence ID" value="NZ_CP026604.1"/>
</dbReference>
<keyword evidence="6" id="KW-1133">Transmembrane helix</keyword>
<reference evidence="8 9" key="1">
    <citation type="submission" date="2018-01" db="EMBL/GenBank/DDBJ databases">
        <title>Genome sequence of a Cantenovulum-like bacteria.</title>
        <authorList>
            <person name="Tan W.R."/>
            <person name="Lau N.-S."/>
            <person name="Go F."/>
            <person name="Amirul A.-A.A."/>
        </authorList>
    </citation>
    <scope>NUCLEOTIDE SEQUENCE [LARGE SCALE GENOMIC DNA]</scope>
    <source>
        <strain evidence="8 9">CCB-QB4</strain>
    </source>
</reference>
<dbReference type="Proteomes" id="UP000244441">
    <property type="component" value="Chromosome"/>
</dbReference>
<dbReference type="SMART" id="SM00388">
    <property type="entry name" value="HisKA"/>
    <property type="match status" value="1"/>
</dbReference>
<evidence type="ECO:0000313" key="9">
    <source>
        <dbReference type="Proteomes" id="UP000244441"/>
    </source>
</evidence>
<dbReference type="GO" id="GO:0000155">
    <property type="term" value="F:phosphorelay sensor kinase activity"/>
    <property type="evidence" value="ECO:0007669"/>
    <property type="project" value="InterPro"/>
</dbReference>
<feature type="transmembrane region" description="Helical" evidence="6">
    <location>
        <begin position="180"/>
        <end position="202"/>
    </location>
</feature>
<dbReference type="CDD" id="cd00082">
    <property type="entry name" value="HisKA"/>
    <property type="match status" value="1"/>
</dbReference>
<evidence type="ECO:0000256" key="3">
    <source>
        <dbReference type="ARBA" id="ARBA00022553"/>
    </source>
</evidence>
<evidence type="ECO:0000256" key="1">
    <source>
        <dbReference type="ARBA" id="ARBA00000085"/>
    </source>
</evidence>
<organism evidence="8 9">
    <name type="scientific">Saccharobesus litoralis</name>
    <dbReference type="NCBI Taxonomy" id="2172099"/>
    <lineage>
        <taxon>Bacteria</taxon>
        <taxon>Pseudomonadati</taxon>
        <taxon>Pseudomonadota</taxon>
        <taxon>Gammaproteobacteria</taxon>
        <taxon>Alteromonadales</taxon>
        <taxon>Alteromonadaceae</taxon>
        <taxon>Saccharobesus</taxon>
    </lineage>
</organism>
<dbReference type="PRINTS" id="PR00344">
    <property type="entry name" value="BCTRLSENSOR"/>
</dbReference>
<keyword evidence="4" id="KW-0808">Transferase</keyword>
<dbReference type="SMART" id="SM00387">
    <property type="entry name" value="HATPase_c"/>
    <property type="match status" value="1"/>
</dbReference>
<dbReference type="InterPro" id="IPR003661">
    <property type="entry name" value="HisK_dim/P_dom"/>
</dbReference>
<dbReference type="PANTHER" id="PTHR43547">
    <property type="entry name" value="TWO-COMPONENT HISTIDINE KINASE"/>
    <property type="match status" value="1"/>
</dbReference>
<accession>A0A2S0VXU2</accession>
<dbReference type="PROSITE" id="PS50109">
    <property type="entry name" value="HIS_KIN"/>
    <property type="match status" value="1"/>
</dbReference>
<keyword evidence="5 8" id="KW-0418">Kinase</keyword>
<dbReference type="InterPro" id="IPR003594">
    <property type="entry name" value="HATPase_dom"/>
</dbReference>
<dbReference type="Gene3D" id="1.10.287.130">
    <property type="match status" value="1"/>
</dbReference>
<keyword evidence="6" id="KW-0812">Transmembrane</keyword>
<name>A0A2S0VXU2_9ALTE</name>
<dbReference type="GO" id="GO:0005886">
    <property type="term" value="C:plasma membrane"/>
    <property type="evidence" value="ECO:0007669"/>
    <property type="project" value="UniProtKB-ARBA"/>
</dbReference>
<dbReference type="InterPro" id="IPR036890">
    <property type="entry name" value="HATPase_C_sf"/>
</dbReference>
<evidence type="ECO:0000313" key="8">
    <source>
        <dbReference type="EMBL" id="AWB69034.1"/>
    </source>
</evidence>
<dbReference type="SUPFAM" id="SSF47384">
    <property type="entry name" value="Homodimeric domain of signal transducing histidine kinase"/>
    <property type="match status" value="1"/>
</dbReference>
<dbReference type="AlphaFoldDB" id="A0A2S0VXU2"/>
<comment type="catalytic activity">
    <reaction evidence="1">
        <text>ATP + protein L-histidine = ADP + protein N-phospho-L-histidine.</text>
        <dbReference type="EC" id="2.7.13.3"/>
    </reaction>
</comment>
<dbReference type="InterPro" id="IPR005467">
    <property type="entry name" value="His_kinase_dom"/>
</dbReference>
<keyword evidence="9" id="KW-1185">Reference proteome</keyword>
<sequence length="486" mass="54388">MHKTLTGQLIIVFSLLFTVMAVGLYHWYLYTSQHYSAEVRQQLHSELAKHIVDDDSNLSQGIIDKKSLKSAFHTQMLLGPEWEFYALSPNGTVLAYSAPDNSVKLDQVSLNPIHDYLSGDNFPIYGQDPRNPERNNVFSVSEVYTKKGQLKGYLYVIIGGQKRANAEQNLVINSHFKNSLAIILGVLLFAVFTGFIVIRAIVKPLSELAKNSKNYINNDFNNSEFTKSHNHTASEIRDLENSFKSAAQHINLQLRQIKTTEQQRRELLSHVSHDLRTPLTALNGYLETWLISPETNKSDVLIENALRNAQQLNTLVEQLFELALLETGQISFTPETFNICELAHDITQRLKNQANQKNIDLKFVPESESLPLVVADIAKLERILVNLIDNALRHTPANGQVVLALYKHSNSVGVSVEDTGKGIPNHELASIFDRSFQASNSSKTQLNVGLGLTIVKHLLNLHHTEINVSSQQGTGSQFSFVLPSAT</sequence>
<dbReference type="EMBL" id="CP026604">
    <property type="protein sequence ID" value="AWB69034.1"/>
    <property type="molecule type" value="Genomic_DNA"/>
</dbReference>
<dbReference type="Pfam" id="PF00512">
    <property type="entry name" value="HisKA"/>
    <property type="match status" value="1"/>
</dbReference>
<feature type="transmembrane region" description="Helical" evidence="6">
    <location>
        <begin position="6"/>
        <end position="30"/>
    </location>
</feature>
<dbReference type="CDD" id="cd00075">
    <property type="entry name" value="HATPase"/>
    <property type="match status" value="1"/>
</dbReference>
<dbReference type="PANTHER" id="PTHR43547:SF2">
    <property type="entry name" value="HYBRID SIGNAL TRANSDUCTION HISTIDINE KINASE C"/>
    <property type="match status" value="1"/>
</dbReference>
<dbReference type="FunFam" id="3.30.565.10:FF:000006">
    <property type="entry name" value="Sensor histidine kinase WalK"/>
    <property type="match status" value="1"/>
</dbReference>
<dbReference type="SUPFAM" id="SSF55874">
    <property type="entry name" value="ATPase domain of HSP90 chaperone/DNA topoisomerase II/histidine kinase"/>
    <property type="match status" value="1"/>
</dbReference>
<dbReference type="Gene3D" id="3.30.565.10">
    <property type="entry name" value="Histidine kinase-like ATPase, C-terminal domain"/>
    <property type="match status" value="1"/>
</dbReference>
<evidence type="ECO:0000256" key="4">
    <source>
        <dbReference type="ARBA" id="ARBA00022679"/>
    </source>
</evidence>
<evidence type="ECO:0000256" key="6">
    <source>
        <dbReference type="SAM" id="Phobius"/>
    </source>
</evidence>
<evidence type="ECO:0000256" key="5">
    <source>
        <dbReference type="ARBA" id="ARBA00022777"/>
    </source>
</evidence>
<dbReference type="EC" id="2.7.13.3" evidence="2"/>
<protein>
    <recommendedName>
        <fullName evidence="2">histidine kinase</fullName>
        <ecNumber evidence="2">2.7.13.3</ecNumber>
    </recommendedName>
</protein>
<dbReference type="OrthoDB" id="9804645at2"/>
<dbReference type="Pfam" id="PF02518">
    <property type="entry name" value="HATPase_c"/>
    <property type="match status" value="1"/>
</dbReference>
<evidence type="ECO:0000259" key="7">
    <source>
        <dbReference type="PROSITE" id="PS50109"/>
    </source>
</evidence>
<gene>
    <name evidence="8" type="ORF">C2869_14810</name>
</gene>
<dbReference type="KEGG" id="cate:C2869_14810"/>